<organism evidence="1">
    <name type="scientific">marine sediment metagenome</name>
    <dbReference type="NCBI Taxonomy" id="412755"/>
    <lineage>
        <taxon>unclassified sequences</taxon>
        <taxon>metagenomes</taxon>
        <taxon>ecological metagenomes</taxon>
    </lineage>
</organism>
<proteinExistence type="predicted"/>
<comment type="caution">
    <text evidence="1">The sequence shown here is derived from an EMBL/GenBank/DDBJ whole genome shotgun (WGS) entry which is preliminary data.</text>
</comment>
<protein>
    <submittedName>
        <fullName evidence="1">Uncharacterized protein</fullName>
    </submittedName>
</protein>
<name>X1MDT2_9ZZZZ</name>
<gene>
    <name evidence="1" type="ORF">S06H3_36258</name>
</gene>
<reference evidence="1" key="1">
    <citation type="journal article" date="2014" name="Front. Microbiol.">
        <title>High frequency of phylogenetically diverse reductive dehalogenase-homologous genes in deep subseafloor sedimentary metagenomes.</title>
        <authorList>
            <person name="Kawai M."/>
            <person name="Futagami T."/>
            <person name="Toyoda A."/>
            <person name="Takaki Y."/>
            <person name="Nishi S."/>
            <person name="Hori S."/>
            <person name="Arai W."/>
            <person name="Tsubouchi T."/>
            <person name="Morono Y."/>
            <person name="Uchiyama I."/>
            <person name="Ito T."/>
            <person name="Fujiyama A."/>
            <person name="Inagaki F."/>
            <person name="Takami H."/>
        </authorList>
    </citation>
    <scope>NUCLEOTIDE SEQUENCE</scope>
    <source>
        <strain evidence="1">Expedition CK06-06</strain>
    </source>
</reference>
<dbReference type="AlphaFoldDB" id="X1MDT2"/>
<evidence type="ECO:0000313" key="1">
    <source>
        <dbReference type="EMBL" id="GAI29433.1"/>
    </source>
</evidence>
<feature type="non-terminal residue" evidence="1">
    <location>
        <position position="1"/>
    </location>
</feature>
<sequence>AFSTSTALVNQYPAFTINPGESGLTAVKRLLSMVPDVIFFVRDTAYLKNPLAADSSQYAYGTDHAIIEANYRELAQESNRAQVFGEGVFTEDWDWDEIALVHDRLAQASDINIDSTTKAHHRGAAILRGADIEGIDGHILVPMNCGQDLFDVISITSPQAGLNASKRRVISLTRTWTPNKPKSRYSLSVGLGAP</sequence>
<dbReference type="EMBL" id="BARV01021947">
    <property type="protein sequence ID" value="GAI29433.1"/>
    <property type="molecule type" value="Genomic_DNA"/>
</dbReference>
<accession>X1MDT2</accession>